<dbReference type="AlphaFoldDB" id="A0A2R6XQ54"/>
<proteinExistence type="predicted"/>
<name>A0A2R6XQ54_MARPO</name>
<accession>A0A2R6XQ54</accession>
<dbReference type="EMBL" id="KZ772678">
    <property type="protein sequence ID" value="PTQ48225.1"/>
    <property type="molecule type" value="Genomic_DNA"/>
</dbReference>
<evidence type="ECO:0000313" key="1">
    <source>
        <dbReference type="EMBL" id="PTQ48225.1"/>
    </source>
</evidence>
<sequence length="181" mass="20712">MRVQDRTSPRTVTRCMRRLLQQPERKKCGLDTLVRGSDRPDCEAIELKRKADDDGGQEPYCHIYHGNNGFRRTQHSRLLAYLCCSECSLEPSRAELSCAAMKLMDNSYIECRHVPSRVHRVSEWPDNRSPLTCPSRHPACHAGTLHLPPDRPPRTVITLEGPRCRAESLKTEVLRWVALTP</sequence>
<protein>
    <submittedName>
        <fullName evidence="1">Uncharacterized protein</fullName>
    </submittedName>
</protein>
<evidence type="ECO:0000313" key="2">
    <source>
        <dbReference type="Proteomes" id="UP000244005"/>
    </source>
</evidence>
<reference evidence="2" key="1">
    <citation type="journal article" date="2017" name="Cell">
        <title>Insights into land plant evolution garnered from the Marchantia polymorpha genome.</title>
        <authorList>
            <person name="Bowman J.L."/>
            <person name="Kohchi T."/>
            <person name="Yamato K.T."/>
            <person name="Jenkins J."/>
            <person name="Shu S."/>
            <person name="Ishizaki K."/>
            <person name="Yamaoka S."/>
            <person name="Nishihama R."/>
            <person name="Nakamura Y."/>
            <person name="Berger F."/>
            <person name="Adam C."/>
            <person name="Aki S.S."/>
            <person name="Althoff F."/>
            <person name="Araki T."/>
            <person name="Arteaga-Vazquez M.A."/>
            <person name="Balasubrmanian S."/>
            <person name="Barry K."/>
            <person name="Bauer D."/>
            <person name="Boehm C.R."/>
            <person name="Briginshaw L."/>
            <person name="Caballero-Perez J."/>
            <person name="Catarino B."/>
            <person name="Chen F."/>
            <person name="Chiyoda S."/>
            <person name="Chovatia M."/>
            <person name="Davies K.M."/>
            <person name="Delmans M."/>
            <person name="Demura T."/>
            <person name="Dierschke T."/>
            <person name="Dolan L."/>
            <person name="Dorantes-Acosta A.E."/>
            <person name="Eklund D.M."/>
            <person name="Florent S.N."/>
            <person name="Flores-Sandoval E."/>
            <person name="Fujiyama A."/>
            <person name="Fukuzawa H."/>
            <person name="Galik B."/>
            <person name="Grimanelli D."/>
            <person name="Grimwood J."/>
            <person name="Grossniklaus U."/>
            <person name="Hamada T."/>
            <person name="Haseloff J."/>
            <person name="Hetherington A.J."/>
            <person name="Higo A."/>
            <person name="Hirakawa Y."/>
            <person name="Hundley H.N."/>
            <person name="Ikeda Y."/>
            <person name="Inoue K."/>
            <person name="Inoue S.I."/>
            <person name="Ishida S."/>
            <person name="Jia Q."/>
            <person name="Kakita M."/>
            <person name="Kanazawa T."/>
            <person name="Kawai Y."/>
            <person name="Kawashima T."/>
            <person name="Kennedy M."/>
            <person name="Kinose K."/>
            <person name="Kinoshita T."/>
            <person name="Kohara Y."/>
            <person name="Koide E."/>
            <person name="Komatsu K."/>
            <person name="Kopischke S."/>
            <person name="Kubo M."/>
            <person name="Kyozuka J."/>
            <person name="Lagercrantz U."/>
            <person name="Lin S.S."/>
            <person name="Lindquist E."/>
            <person name="Lipzen A.M."/>
            <person name="Lu C.W."/>
            <person name="De Luna E."/>
            <person name="Martienssen R.A."/>
            <person name="Minamino N."/>
            <person name="Mizutani M."/>
            <person name="Mizutani M."/>
            <person name="Mochizuki N."/>
            <person name="Monte I."/>
            <person name="Mosher R."/>
            <person name="Nagasaki H."/>
            <person name="Nakagami H."/>
            <person name="Naramoto S."/>
            <person name="Nishitani K."/>
            <person name="Ohtani M."/>
            <person name="Okamoto T."/>
            <person name="Okumura M."/>
            <person name="Phillips J."/>
            <person name="Pollak B."/>
            <person name="Reinders A."/>
            <person name="Rovekamp M."/>
            <person name="Sano R."/>
            <person name="Sawa S."/>
            <person name="Schmid M.W."/>
            <person name="Shirakawa M."/>
            <person name="Solano R."/>
            <person name="Spunde A."/>
            <person name="Suetsugu N."/>
            <person name="Sugano S."/>
            <person name="Sugiyama A."/>
            <person name="Sun R."/>
            <person name="Suzuki Y."/>
            <person name="Takenaka M."/>
            <person name="Takezawa D."/>
            <person name="Tomogane H."/>
            <person name="Tsuzuki M."/>
            <person name="Ueda T."/>
            <person name="Umeda M."/>
            <person name="Ward J.M."/>
            <person name="Watanabe Y."/>
            <person name="Yazaki K."/>
            <person name="Yokoyama R."/>
            <person name="Yoshitake Y."/>
            <person name="Yotsui I."/>
            <person name="Zachgo S."/>
            <person name="Schmutz J."/>
        </authorList>
    </citation>
    <scope>NUCLEOTIDE SEQUENCE [LARGE SCALE GENOMIC DNA]</scope>
    <source>
        <strain evidence="2">Tak-1</strain>
    </source>
</reference>
<dbReference type="Gramene" id="Mp3g07550.1">
    <property type="protein sequence ID" value="Mp3g07550.1.cds1"/>
    <property type="gene ID" value="Mp3g07550"/>
</dbReference>
<organism evidence="1 2">
    <name type="scientific">Marchantia polymorpha</name>
    <name type="common">Common liverwort</name>
    <name type="synonym">Marchantia aquatica</name>
    <dbReference type="NCBI Taxonomy" id="3197"/>
    <lineage>
        <taxon>Eukaryota</taxon>
        <taxon>Viridiplantae</taxon>
        <taxon>Streptophyta</taxon>
        <taxon>Embryophyta</taxon>
        <taxon>Marchantiophyta</taxon>
        <taxon>Marchantiopsida</taxon>
        <taxon>Marchantiidae</taxon>
        <taxon>Marchantiales</taxon>
        <taxon>Marchantiaceae</taxon>
        <taxon>Marchantia</taxon>
    </lineage>
</organism>
<dbReference type="Proteomes" id="UP000244005">
    <property type="component" value="Unassembled WGS sequence"/>
</dbReference>
<gene>
    <name evidence="1" type="ORF">MARPO_0006s0230</name>
</gene>
<keyword evidence="2" id="KW-1185">Reference proteome</keyword>